<dbReference type="CDD" id="cd23814">
    <property type="entry name" value="UEV_AKTIP"/>
    <property type="match status" value="1"/>
</dbReference>
<dbReference type="PROSITE" id="PS50127">
    <property type="entry name" value="UBC_2"/>
    <property type="match status" value="1"/>
</dbReference>
<sequence>LFIRRGVYVGAVLRFTLYLPDDFPSQKIPIVLFDEEVFHPHIEPATGELDLKRYFWDGWKPEKHHIYHILLIVQRTFFSFDADIASCVNKEAAKMLRDDREAFRLKAGEIIK</sequence>
<dbReference type="Pfam" id="PF00179">
    <property type="entry name" value="UQ_con"/>
    <property type="match status" value="1"/>
</dbReference>
<reference evidence="2" key="1">
    <citation type="submission" date="2017-02" db="UniProtKB">
        <authorList>
            <consortium name="WormBaseParasite"/>
        </authorList>
    </citation>
    <scope>IDENTIFICATION</scope>
</reference>
<evidence type="ECO:0000259" key="1">
    <source>
        <dbReference type="PROSITE" id="PS50127"/>
    </source>
</evidence>
<dbReference type="InterPro" id="IPR000608">
    <property type="entry name" value="UBC"/>
</dbReference>
<protein>
    <submittedName>
        <fullName evidence="2">AKT-interacting protein (inferred by orthology to a human protein)</fullName>
    </submittedName>
</protein>
<dbReference type="AlphaFoldDB" id="A0A0M3K5F3"/>
<dbReference type="InterPro" id="IPR016135">
    <property type="entry name" value="UBQ-conjugating_enzyme/RWD"/>
</dbReference>
<accession>A0A0M3K5F3</accession>
<feature type="domain" description="UBC core" evidence="1">
    <location>
        <begin position="1"/>
        <end position="112"/>
    </location>
</feature>
<name>A0A0M3K5F3_ANISI</name>
<organism evidence="2">
    <name type="scientific">Anisakis simplex</name>
    <name type="common">Herring worm</name>
    <dbReference type="NCBI Taxonomy" id="6269"/>
    <lineage>
        <taxon>Eukaryota</taxon>
        <taxon>Metazoa</taxon>
        <taxon>Ecdysozoa</taxon>
        <taxon>Nematoda</taxon>
        <taxon>Chromadorea</taxon>
        <taxon>Rhabditida</taxon>
        <taxon>Spirurina</taxon>
        <taxon>Ascaridomorpha</taxon>
        <taxon>Ascaridoidea</taxon>
        <taxon>Anisakidae</taxon>
        <taxon>Anisakis</taxon>
        <taxon>Anisakis simplex complex</taxon>
    </lineage>
</organism>
<dbReference type="WBParaSite" id="ASIM_0001619401-mRNA-1">
    <property type="protein sequence ID" value="ASIM_0001619401-mRNA-1"/>
    <property type="gene ID" value="ASIM_0001619401"/>
</dbReference>
<evidence type="ECO:0000313" key="2">
    <source>
        <dbReference type="WBParaSite" id="ASIM_0001619401-mRNA-1"/>
    </source>
</evidence>
<dbReference type="SUPFAM" id="SSF54495">
    <property type="entry name" value="UBC-like"/>
    <property type="match status" value="1"/>
</dbReference>
<dbReference type="Gene3D" id="3.10.110.10">
    <property type="entry name" value="Ubiquitin Conjugating Enzyme"/>
    <property type="match status" value="1"/>
</dbReference>
<proteinExistence type="predicted"/>